<evidence type="ECO:0000313" key="2">
    <source>
        <dbReference type="EMBL" id="RGW44170.1"/>
    </source>
</evidence>
<dbReference type="Proteomes" id="UP000261245">
    <property type="component" value="Unassembled WGS sequence"/>
</dbReference>
<dbReference type="EMBL" id="QSAQ01000017">
    <property type="protein sequence ID" value="RGW68055.1"/>
    <property type="molecule type" value="Genomic_DNA"/>
</dbReference>
<evidence type="ECO:0000313" key="9">
    <source>
        <dbReference type="Proteomes" id="UP000286211"/>
    </source>
</evidence>
<evidence type="ECO:0000313" key="5">
    <source>
        <dbReference type="EMBL" id="RHK11791.1"/>
    </source>
</evidence>
<evidence type="ECO:0000313" key="4">
    <source>
        <dbReference type="EMBL" id="RHG66192.1"/>
    </source>
</evidence>
<evidence type="ECO:0000313" key="8">
    <source>
        <dbReference type="Proteomes" id="UP000286077"/>
    </source>
</evidence>
<sequence length="140" mass="15791">MMVKKVNKVQNNAQNNVQNQQVNNNDCQHVQLGGMAYYDAKQYFLFSPQESGVNKVPRFRSMGVAQQMPDGTFDFVVQHRLRTQSELIKKLAHGRVSKTKDGAIQLTLKVFCHEGINIAQTLAVEAEEGAEAVLDYQLKH</sequence>
<name>A0A3E5A9R5_9BACT</name>
<proteinExistence type="predicted"/>
<reference evidence="6 7" key="1">
    <citation type="submission" date="2018-08" db="EMBL/GenBank/DDBJ databases">
        <title>A genome reference for cultivated species of the human gut microbiota.</title>
        <authorList>
            <person name="Zou Y."/>
            <person name="Xue W."/>
            <person name="Luo G."/>
        </authorList>
    </citation>
    <scope>NUCLEOTIDE SEQUENCE [LARGE SCALE GENOMIC DNA]</scope>
    <source>
        <strain evidence="3 8">AF11-14</strain>
        <strain evidence="2 7">AF12-50</strain>
        <strain evidence="5 9">AF46-2NS</strain>
        <strain evidence="4 10">AM22-1</strain>
        <strain evidence="1 6">OM06-11</strain>
    </source>
</reference>
<accession>A0A3E5A9R5</accession>
<organism evidence="3 8">
    <name type="scientific">Segatella copri</name>
    <dbReference type="NCBI Taxonomy" id="165179"/>
    <lineage>
        <taxon>Bacteria</taxon>
        <taxon>Pseudomonadati</taxon>
        <taxon>Bacteroidota</taxon>
        <taxon>Bacteroidia</taxon>
        <taxon>Bacteroidales</taxon>
        <taxon>Prevotellaceae</taxon>
        <taxon>Segatella</taxon>
    </lineage>
</organism>
<evidence type="ECO:0000313" key="10">
    <source>
        <dbReference type="Proteomes" id="UP000286501"/>
    </source>
</evidence>
<evidence type="ECO:0000313" key="3">
    <source>
        <dbReference type="EMBL" id="RGW68055.1"/>
    </source>
</evidence>
<dbReference type="Proteomes" id="UP000286211">
    <property type="component" value="Unassembled WGS sequence"/>
</dbReference>
<dbReference type="Proteomes" id="UP000283785">
    <property type="component" value="Unassembled WGS sequence"/>
</dbReference>
<gene>
    <name evidence="5" type="ORF">DW079_03525</name>
    <name evidence="4" type="ORF">DW250_07125</name>
    <name evidence="3" type="ORF">DWV60_07600</name>
    <name evidence="2" type="ORF">DWV76_04150</name>
    <name evidence="1" type="ORF">DXB80_10830</name>
</gene>
<dbReference type="EMBL" id="QRNB01000012">
    <property type="protein sequence ID" value="RHK11791.1"/>
    <property type="molecule type" value="Genomic_DNA"/>
</dbReference>
<evidence type="ECO:0000313" key="6">
    <source>
        <dbReference type="Proteomes" id="UP000261245"/>
    </source>
</evidence>
<dbReference type="Proteomes" id="UP000286077">
    <property type="component" value="Unassembled WGS sequence"/>
</dbReference>
<dbReference type="EMBL" id="QSUC01000031">
    <property type="protein sequence ID" value="RGN06713.1"/>
    <property type="molecule type" value="Genomic_DNA"/>
</dbReference>
<protein>
    <submittedName>
        <fullName evidence="3">Uncharacterized protein</fullName>
    </submittedName>
</protein>
<dbReference type="AlphaFoldDB" id="A0A3E5A9R5"/>
<evidence type="ECO:0000313" key="7">
    <source>
        <dbReference type="Proteomes" id="UP000283785"/>
    </source>
</evidence>
<dbReference type="Proteomes" id="UP000286501">
    <property type="component" value="Unassembled WGS sequence"/>
</dbReference>
<dbReference type="EMBL" id="QRIN01000023">
    <property type="protein sequence ID" value="RHG66192.1"/>
    <property type="molecule type" value="Genomic_DNA"/>
</dbReference>
<evidence type="ECO:0000313" key="1">
    <source>
        <dbReference type="EMBL" id="RGN06713.1"/>
    </source>
</evidence>
<comment type="caution">
    <text evidence="3">The sequence shown here is derived from an EMBL/GenBank/DDBJ whole genome shotgun (WGS) entry which is preliminary data.</text>
</comment>
<dbReference type="EMBL" id="QSAG01000004">
    <property type="protein sequence ID" value="RGW44170.1"/>
    <property type="molecule type" value="Genomic_DNA"/>
</dbReference>